<dbReference type="Proteomes" id="UP000183760">
    <property type="component" value="Unassembled WGS sequence"/>
</dbReference>
<dbReference type="InterPro" id="IPR036282">
    <property type="entry name" value="Glutathione-S-Trfase_C_sf"/>
</dbReference>
<dbReference type="PANTHER" id="PTHR44051">
    <property type="entry name" value="GLUTATHIONE S-TRANSFERASE-RELATED"/>
    <property type="match status" value="1"/>
</dbReference>
<evidence type="ECO:0000259" key="1">
    <source>
        <dbReference type="PROSITE" id="PS50404"/>
    </source>
</evidence>
<accession>A0A511SWJ5</accession>
<dbReference type="PROSITE" id="PS50404">
    <property type="entry name" value="GST_NTER"/>
    <property type="match status" value="1"/>
</dbReference>
<sequence>MRLYDCAASANGYKLRHVLSWLGRPYELIPVDIFAGESHTPDFLRHKNPAGRIPVLEPEPGRFLAESNAILLFLTADTSLLPRDAFERAQVHQWLFFEQNCVEPNIGTARFWVLTGRARLHHPDVLRVRVEAGRAALTTLERHLQHEDFLVGGRPTVADIGLYAYAHLAPDVGLALEDFPAVSRWLARVKAQPGHIGALAPYPANAMVSAT</sequence>
<dbReference type="GO" id="GO:0016740">
    <property type="term" value="F:transferase activity"/>
    <property type="evidence" value="ECO:0007669"/>
    <property type="project" value="UniProtKB-KW"/>
</dbReference>
<dbReference type="Pfam" id="PF00043">
    <property type="entry name" value="GST_C"/>
    <property type="match status" value="1"/>
</dbReference>
<keyword evidence="3" id="KW-0808">Transferase</keyword>
<dbReference type="SUPFAM" id="SSF47616">
    <property type="entry name" value="GST C-terminal domain-like"/>
    <property type="match status" value="1"/>
</dbReference>
<keyword evidence="5" id="KW-1185">Reference proteome</keyword>
<reference evidence="3 6" key="2">
    <citation type="submission" date="2019-07" db="EMBL/GenBank/DDBJ databases">
        <title>Whole genome shotgun sequence of Myxococcus fulvus NBRC 100333.</title>
        <authorList>
            <person name="Hosoyama A."/>
            <person name="Uohara A."/>
            <person name="Ohji S."/>
            <person name="Ichikawa N."/>
        </authorList>
    </citation>
    <scope>NUCLEOTIDE SEQUENCE [LARGE SCALE GENOMIC DNA]</scope>
    <source>
        <strain evidence="3 6">NBRC 100333</strain>
    </source>
</reference>
<dbReference type="SFLD" id="SFLDS00019">
    <property type="entry name" value="Glutathione_Transferase_(cytos"/>
    <property type="match status" value="1"/>
</dbReference>
<dbReference type="Gene3D" id="3.40.30.10">
    <property type="entry name" value="Glutaredoxin"/>
    <property type="match status" value="1"/>
</dbReference>
<evidence type="ECO:0000259" key="2">
    <source>
        <dbReference type="PROSITE" id="PS50405"/>
    </source>
</evidence>
<dbReference type="CDD" id="cd03056">
    <property type="entry name" value="GST_N_4"/>
    <property type="match status" value="1"/>
</dbReference>
<evidence type="ECO:0000313" key="6">
    <source>
        <dbReference type="Proteomes" id="UP000321514"/>
    </source>
</evidence>
<dbReference type="Pfam" id="PF13417">
    <property type="entry name" value="GST_N_3"/>
    <property type="match status" value="1"/>
</dbReference>
<gene>
    <name evidence="3" type="ORF">MFU01_13130</name>
    <name evidence="4" type="ORF">SAMN05443572_102613</name>
</gene>
<dbReference type="SUPFAM" id="SSF52833">
    <property type="entry name" value="Thioredoxin-like"/>
    <property type="match status" value="1"/>
</dbReference>
<dbReference type="EMBL" id="FOIB01000002">
    <property type="protein sequence ID" value="SET53544.1"/>
    <property type="molecule type" value="Genomic_DNA"/>
</dbReference>
<dbReference type="OrthoDB" id="9797500at2"/>
<evidence type="ECO:0000313" key="4">
    <source>
        <dbReference type="EMBL" id="SET53544.1"/>
    </source>
</evidence>
<dbReference type="PANTHER" id="PTHR44051:SF2">
    <property type="entry name" value="HYPOTHETICAL GLUTATHIONE S-TRANSFERASE LIKE PROTEIN"/>
    <property type="match status" value="1"/>
</dbReference>
<evidence type="ECO:0000313" key="3">
    <source>
        <dbReference type="EMBL" id="GEN06276.1"/>
    </source>
</evidence>
<dbReference type="InterPro" id="IPR036249">
    <property type="entry name" value="Thioredoxin-like_sf"/>
</dbReference>
<dbReference type="InterPro" id="IPR010987">
    <property type="entry name" value="Glutathione-S-Trfase_C-like"/>
</dbReference>
<proteinExistence type="predicted"/>
<evidence type="ECO:0000313" key="5">
    <source>
        <dbReference type="Proteomes" id="UP000183760"/>
    </source>
</evidence>
<dbReference type="PROSITE" id="PS50405">
    <property type="entry name" value="GST_CTER"/>
    <property type="match status" value="1"/>
</dbReference>
<feature type="domain" description="GST N-terminal" evidence="1">
    <location>
        <begin position="1"/>
        <end position="82"/>
    </location>
</feature>
<dbReference type="InterPro" id="IPR040079">
    <property type="entry name" value="Glutathione_S-Trfase"/>
</dbReference>
<dbReference type="Proteomes" id="UP000321514">
    <property type="component" value="Unassembled WGS sequence"/>
</dbReference>
<dbReference type="InterPro" id="IPR004046">
    <property type="entry name" value="GST_C"/>
</dbReference>
<dbReference type="AlphaFoldDB" id="A0A511SWJ5"/>
<reference evidence="4 5" key="1">
    <citation type="submission" date="2016-10" db="EMBL/GenBank/DDBJ databases">
        <authorList>
            <person name="Varghese N."/>
            <person name="Submissions S."/>
        </authorList>
    </citation>
    <scope>NUCLEOTIDE SEQUENCE [LARGE SCALE GENOMIC DNA]</scope>
    <source>
        <strain evidence="4 5">DSM 16525</strain>
    </source>
</reference>
<feature type="domain" description="GST C-terminal" evidence="2">
    <location>
        <begin position="84"/>
        <end position="207"/>
    </location>
</feature>
<dbReference type="STRING" id="1334629.MFUL124B02_34330"/>
<organism evidence="3 6">
    <name type="scientific">Myxococcus fulvus</name>
    <dbReference type="NCBI Taxonomy" id="33"/>
    <lineage>
        <taxon>Bacteria</taxon>
        <taxon>Pseudomonadati</taxon>
        <taxon>Myxococcota</taxon>
        <taxon>Myxococcia</taxon>
        <taxon>Myxococcales</taxon>
        <taxon>Cystobacterineae</taxon>
        <taxon>Myxococcaceae</taxon>
        <taxon>Myxococcus</taxon>
    </lineage>
</organism>
<dbReference type="RefSeq" id="WP_074950858.1">
    <property type="nucleotide sequence ID" value="NZ_BJXR01000014.1"/>
</dbReference>
<dbReference type="SFLD" id="SFLDG00358">
    <property type="entry name" value="Main_(cytGST)"/>
    <property type="match status" value="1"/>
</dbReference>
<protein>
    <submittedName>
        <fullName evidence="3">Glutathione S-transferase</fullName>
    </submittedName>
</protein>
<comment type="caution">
    <text evidence="3">The sequence shown here is derived from an EMBL/GenBank/DDBJ whole genome shotgun (WGS) entry which is preliminary data.</text>
</comment>
<dbReference type="InterPro" id="IPR004045">
    <property type="entry name" value="Glutathione_S-Trfase_N"/>
</dbReference>
<dbReference type="EMBL" id="BJXR01000014">
    <property type="protein sequence ID" value="GEN06276.1"/>
    <property type="molecule type" value="Genomic_DNA"/>
</dbReference>
<name>A0A511SWJ5_MYXFU</name>
<dbReference type="Gene3D" id="1.20.1050.10">
    <property type="match status" value="1"/>
</dbReference>